<protein>
    <submittedName>
        <fullName evidence="1">DNA-binding protein</fullName>
    </submittedName>
</protein>
<reference evidence="1" key="1">
    <citation type="journal article" date="2014" name="Int. J. Syst. Evol. Microbiol.">
        <title>Complete genome sequence of Corynebacterium casei LMG S-19264T (=DSM 44701T), isolated from a smear-ripened cheese.</title>
        <authorList>
            <consortium name="US DOE Joint Genome Institute (JGI-PGF)"/>
            <person name="Walter F."/>
            <person name="Albersmeier A."/>
            <person name="Kalinowski J."/>
            <person name="Ruckert C."/>
        </authorList>
    </citation>
    <scope>NUCLEOTIDE SEQUENCE</scope>
    <source>
        <strain evidence="1">CCM 7905</strain>
    </source>
</reference>
<organism evidence="1 2">
    <name type="scientific">Rhodococcoides trifolii</name>
    <dbReference type="NCBI Taxonomy" id="908250"/>
    <lineage>
        <taxon>Bacteria</taxon>
        <taxon>Bacillati</taxon>
        <taxon>Actinomycetota</taxon>
        <taxon>Actinomycetes</taxon>
        <taxon>Mycobacteriales</taxon>
        <taxon>Nocardiaceae</taxon>
        <taxon>Rhodococcoides</taxon>
    </lineage>
</organism>
<dbReference type="PIRSF" id="PIRSF006910">
    <property type="entry name" value="NA_bind_Rv2694c_prd"/>
    <property type="match status" value="1"/>
</dbReference>
<accession>A0A917FWS8</accession>
<keyword evidence="2" id="KW-1185">Reference proteome</keyword>
<dbReference type="EMBL" id="BMCU01000002">
    <property type="protein sequence ID" value="GGG08536.1"/>
    <property type="molecule type" value="Genomic_DNA"/>
</dbReference>
<proteinExistence type="predicted"/>
<dbReference type="InterPro" id="IPR012340">
    <property type="entry name" value="NA-bd_OB-fold"/>
</dbReference>
<dbReference type="GO" id="GO:0003677">
    <property type="term" value="F:DNA binding"/>
    <property type="evidence" value="ECO:0007669"/>
    <property type="project" value="UniProtKB-KW"/>
</dbReference>
<evidence type="ECO:0000313" key="2">
    <source>
        <dbReference type="Proteomes" id="UP000654257"/>
    </source>
</evidence>
<sequence length="149" mass="16462">MVVGSGEDYSRAHCPNYQERTMAPAAAGYFRRMTRKLTADIDQLDAEDMAESSQASGAQRACDCTRGEEATILGRLRSVEACSKAANANIEAELFDGTDTITLVWIGRRRIAGIEPGKTVLIRGRVGERDGRKIVYNPYYELHEDSELS</sequence>
<dbReference type="CDD" id="cd04488">
    <property type="entry name" value="RecG_wedge_OBF"/>
    <property type="match status" value="1"/>
</dbReference>
<keyword evidence="1" id="KW-0238">DNA-binding</keyword>
<dbReference type="Proteomes" id="UP000654257">
    <property type="component" value="Unassembled WGS sequence"/>
</dbReference>
<comment type="caution">
    <text evidence="1">The sequence shown here is derived from an EMBL/GenBank/DDBJ whole genome shotgun (WGS) entry which is preliminary data.</text>
</comment>
<name>A0A917FWS8_9NOCA</name>
<dbReference type="Gene3D" id="2.40.50.140">
    <property type="entry name" value="Nucleic acid-binding proteins"/>
    <property type="match status" value="1"/>
</dbReference>
<dbReference type="SUPFAM" id="SSF50249">
    <property type="entry name" value="Nucleic acid-binding proteins"/>
    <property type="match status" value="1"/>
</dbReference>
<dbReference type="AlphaFoldDB" id="A0A917FWS8"/>
<reference evidence="1" key="2">
    <citation type="submission" date="2020-09" db="EMBL/GenBank/DDBJ databases">
        <authorList>
            <person name="Sun Q."/>
            <person name="Sedlacek I."/>
        </authorList>
    </citation>
    <scope>NUCLEOTIDE SEQUENCE</scope>
    <source>
        <strain evidence="1">CCM 7905</strain>
    </source>
</reference>
<gene>
    <name evidence="1" type="ORF">GCM10007304_23280</name>
</gene>
<evidence type="ECO:0000313" key="1">
    <source>
        <dbReference type="EMBL" id="GGG08536.1"/>
    </source>
</evidence>
<dbReference type="InterPro" id="IPR016499">
    <property type="entry name" value="NucleicA-bd_Rv2694c_prd"/>
</dbReference>